<name>A0A9J6NZE9_9CLOT</name>
<reference evidence="2" key="2">
    <citation type="submission" date="2021-04" db="EMBL/GenBank/DDBJ databases">
        <authorList>
            <person name="Dong X."/>
        </authorList>
    </citation>
    <scope>NUCLEOTIDE SEQUENCE</scope>
    <source>
        <strain evidence="2">ZWT</strain>
    </source>
</reference>
<dbReference type="Proteomes" id="UP001056429">
    <property type="component" value="Unassembled WGS sequence"/>
</dbReference>
<keyword evidence="1" id="KW-0812">Transmembrane</keyword>
<sequence>MGNSLSRKREVSILTFGVMIFMIVAIAFAPLILDMVATRGYANEGTIIYYPNNTFLFTSKLYFSFLGATILGVGYLAVKEIKTRLNRK</sequence>
<dbReference type="EMBL" id="JAGSOJ010000002">
    <property type="protein sequence ID" value="MCM1989810.1"/>
    <property type="molecule type" value="Genomic_DNA"/>
</dbReference>
<keyword evidence="3" id="KW-1185">Reference proteome</keyword>
<feature type="transmembrane region" description="Helical" evidence="1">
    <location>
        <begin position="61"/>
        <end position="78"/>
    </location>
</feature>
<reference evidence="2" key="1">
    <citation type="journal article" date="2021" name="mSystems">
        <title>Bacteria and Archaea Synergistically Convert Glycine Betaine to Biogenic Methane in the Formosa Cold Seep of the South China Sea.</title>
        <authorList>
            <person name="Li L."/>
            <person name="Zhang W."/>
            <person name="Zhang S."/>
            <person name="Song L."/>
            <person name="Sun Q."/>
            <person name="Zhang H."/>
            <person name="Xiang H."/>
            <person name="Dong X."/>
        </authorList>
    </citation>
    <scope>NUCLEOTIDE SEQUENCE</scope>
    <source>
        <strain evidence="2">ZWT</strain>
    </source>
</reference>
<evidence type="ECO:0000313" key="2">
    <source>
        <dbReference type="EMBL" id="MCM1989810.1"/>
    </source>
</evidence>
<protein>
    <submittedName>
        <fullName evidence="2">Uncharacterized protein</fullName>
    </submittedName>
</protein>
<feature type="transmembrane region" description="Helical" evidence="1">
    <location>
        <begin position="12"/>
        <end position="33"/>
    </location>
</feature>
<accession>A0A9J6NZE9</accession>
<gene>
    <name evidence="2" type="ORF">KDK92_08665</name>
</gene>
<organism evidence="2 3">
    <name type="scientific">Oceanirhabdus seepicola</name>
    <dbReference type="NCBI Taxonomy" id="2828781"/>
    <lineage>
        <taxon>Bacteria</taxon>
        <taxon>Bacillati</taxon>
        <taxon>Bacillota</taxon>
        <taxon>Clostridia</taxon>
        <taxon>Eubacteriales</taxon>
        <taxon>Clostridiaceae</taxon>
        <taxon>Oceanirhabdus</taxon>
    </lineage>
</organism>
<dbReference type="AlphaFoldDB" id="A0A9J6NZE9"/>
<proteinExistence type="predicted"/>
<keyword evidence="1" id="KW-1133">Transmembrane helix</keyword>
<dbReference type="RefSeq" id="WP_250858833.1">
    <property type="nucleotide sequence ID" value="NZ_JAGSOJ010000002.1"/>
</dbReference>
<evidence type="ECO:0000313" key="3">
    <source>
        <dbReference type="Proteomes" id="UP001056429"/>
    </source>
</evidence>
<evidence type="ECO:0000256" key="1">
    <source>
        <dbReference type="SAM" id="Phobius"/>
    </source>
</evidence>
<keyword evidence="1" id="KW-0472">Membrane</keyword>
<comment type="caution">
    <text evidence="2">The sequence shown here is derived from an EMBL/GenBank/DDBJ whole genome shotgun (WGS) entry which is preliminary data.</text>
</comment>